<comment type="similarity">
    <text evidence="2">Belongs to the FliR/MopE/SpaR family.</text>
</comment>
<dbReference type="Pfam" id="PF01311">
    <property type="entry name" value="Bac_export_1"/>
    <property type="match status" value="1"/>
</dbReference>
<evidence type="ECO:0000256" key="4">
    <source>
        <dbReference type="ARBA" id="ARBA00022692"/>
    </source>
</evidence>
<sequence>MTDPLLSQLPGWAFAFVLVLCRVSAAVMLLPGLGESAPPATVRAGLAIGIGVLVLPGAMASLPPEPSQPIELLSLIAGELLRGGLLGWLARLMALALPIAGQIAAVQIGLTSVIQPDPELGAQNSGTSRLLSLAAPVMILTSGLYALPLQALVGSYHAFPPGGPFSLGDAAQGVAQATSACFALALRLAAPLIVAGLGWQTLSGFLARLVPSLQLFQVAMPGQLLGGLLIFGLLLRQMLQTWLDALAPALSSLPGR</sequence>
<keyword evidence="8" id="KW-0966">Cell projection</keyword>
<gene>
    <name evidence="8" type="ORF">NFI88_12630</name>
</gene>
<comment type="subcellular location">
    <subcellularLocation>
        <location evidence="1">Cell membrane</location>
        <topology evidence="1">Multi-pass membrane protein</topology>
    </subcellularLocation>
</comment>
<feature type="transmembrane region" description="Helical" evidence="7">
    <location>
        <begin position="88"/>
        <end position="110"/>
    </location>
</feature>
<keyword evidence="8" id="KW-0969">Cilium</keyword>
<keyword evidence="3" id="KW-1003">Cell membrane</keyword>
<evidence type="ECO:0000256" key="7">
    <source>
        <dbReference type="SAM" id="Phobius"/>
    </source>
</evidence>
<organism evidence="8 9">
    <name type="scientific">Rhizosaccharibacter radicis</name>
    <dbReference type="NCBI Taxonomy" id="2782605"/>
    <lineage>
        <taxon>Bacteria</taxon>
        <taxon>Pseudomonadati</taxon>
        <taxon>Pseudomonadota</taxon>
        <taxon>Alphaproteobacteria</taxon>
        <taxon>Acetobacterales</taxon>
        <taxon>Acetobacteraceae</taxon>
        <taxon>Rhizosaccharibacter</taxon>
    </lineage>
</organism>
<keyword evidence="4 7" id="KW-0812">Transmembrane</keyword>
<evidence type="ECO:0000313" key="9">
    <source>
        <dbReference type="Proteomes" id="UP001524547"/>
    </source>
</evidence>
<evidence type="ECO:0000256" key="3">
    <source>
        <dbReference type="ARBA" id="ARBA00022475"/>
    </source>
</evidence>
<feature type="transmembrane region" description="Helical" evidence="7">
    <location>
        <begin position="42"/>
        <end position="62"/>
    </location>
</feature>
<keyword evidence="9" id="KW-1185">Reference proteome</keyword>
<keyword evidence="5 7" id="KW-1133">Transmembrane helix</keyword>
<evidence type="ECO:0000256" key="2">
    <source>
        <dbReference type="ARBA" id="ARBA00009772"/>
    </source>
</evidence>
<feature type="transmembrane region" description="Helical" evidence="7">
    <location>
        <begin position="215"/>
        <end position="235"/>
    </location>
</feature>
<dbReference type="RefSeq" id="WP_422920423.1">
    <property type="nucleotide sequence ID" value="NZ_JAMZEJ010000007.1"/>
</dbReference>
<dbReference type="InterPro" id="IPR002010">
    <property type="entry name" value="T3SS_IM_R"/>
</dbReference>
<dbReference type="EMBL" id="JAMZEJ010000007">
    <property type="protein sequence ID" value="MCQ8241681.1"/>
    <property type="molecule type" value="Genomic_DNA"/>
</dbReference>
<comment type="caution">
    <text evidence="8">The sequence shown here is derived from an EMBL/GenBank/DDBJ whole genome shotgun (WGS) entry which is preliminary data.</text>
</comment>
<evidence type="ECO:0000313" key="8">
    <source>
        <dbReference type="EMBL" id="MCQ8241681.1"/>
    </source>
</evidence>
<evidence type="ECO:0000256" key="1">
    <source>
        <dbReference type="ARBA" id="ARBA00004651"/>
    </source>
</evidence>
<protein>
    <submittedName>
        <fullName evidence="8">Flagellar biosynthetic protein FliR</fullName>
    </submittedName>
</protein>
<evidence type="ECO:0000256" key="5">
    <source>
        <dbReference type="ARBA" id="ARBA00022989"/>
    </source>
</evidence>
<dbReference type="PANTHER" id="PTHR30065:SF8">
    <property type="entry name" value="FLAGELLAR BIOSYNTHETIC PROTEIN FLIR"/>
    <property type="match status" value="1"/>
</dbReference>
<reference evidence="8 9" key="1">
    <citation type="submission" date="2022-06" db="EMBL/GenBank/DDBJ databases">
        <title>Rhizosaccharibacter gen. nov. sp. nov. KSS12, endophytic bacteria isolated from sugarcane.</title>
        <authorList>
            <person name="Pitiwittayakul N."/>
        </authorList>
    </citation>
    <scope>NUCLEOTIDE SEQUENCE [LARGE SCALE GENOMIC DNA]</scope>
    <source>
        <strain evidence="8 9">KSS12</strain>
    </source>
</reference>
<accession>A0ABT1VZA5</accession>
<dbReference type="PANTHER" id="PTHR30065">
    <property type="entry name" value="FLAGELLAR BIOSYNTHETIC PROTEIN FLIR"/>
    <property type="match status" value="1"/>
</dbReference>
<keyword evidence="8" id="KW-0282">Flagellum</keyword>
<name>A0ABT1VZA5_9PROT</name>
<feature type="transmembrane region" description="Helical" evidence="7">
    <location>
        <begin position="12"/>
        <end position="30"/>
    </location>
</feature>
<dbReference type="PRINTS" id="PR00953">
    <property type="entry name" value="TYPE3IMRPROT"/>
</dbReference>
<proteinExistence type="inferred from homology"/>
<evidence type="ECO:0000256" key="6">
    <source>
        <dbReference type="ARBA" id="ARBA00023136"/>
    </source>
</evidence>
<feature type="transmembrane region" description="Helical" evidence="7">
    <location>
        <begin position="130"/>
        <end position="153"/>
    </location>
</feature>
<keyword evidence="6 7" id="KW-0472">Membrane</keyword>
<dbReference type="Proteomes" id="UP001524547">
    <property type="component" value="Unassembled WGS sequence"/>
</dbReference>